<keyword evidence="4" id="KW-1185">Reference proteome</keyword>
<evidence type="ECO:0000256" key="2">
    <source>
        <dbReference type="SAM" id="MobiDB-lite"/>
    </source>
</evidence>
<evidence type="ECO:0000256" key="1">
    <source>
        <dbReference type="SAM" id="Coils"/>
    </source>
</evidence>
<dbReference type="PANTHER" id="PTHR34649">
    <property type="entry name" value="CILIA- AND FLAGELLA-ASSOCIATED PROTEIN 99"/>
    <property type="match status" value="1"/>
</dbReference>
<keyword evidence="1" id="KW-0175">Coiled coil</keyword>
<feature type="region of interest" description="Disordered" evidence="2">
    <location>
        <begin position="479"/>
        <end position="515"/>
    </location>
</feature>
<organism evidence="3 4">
    <name type="scientific">Nothobranchius furzeri</name>
    <name type="common">Turquoise killifish</name>
    <dbReference type="NCBI Taxonomy" id="105023"/>
    <lineage>
        <taxon>Eukaryota</taxon>
        <taxon>Metazoa</taxon>
        <taxon>Chordata</taxon>
        <taxon>Craniata</taxon>
        <taxon>Vertebrata</taxon>
        <taxon>Euteleostomi</taxon>
        <taxon>Actinopterygii</taxon>
        <taxon>Neopterygii</taxon>
        <taxon>Teleostei</taxon>
        <taxon>Neoteleostei</taxon>
        <taxon>Acanthomorphata</taxon>
        <taxon>Ovalentaria</taxon>
        <taxon>Atherinomorphae</taxon>
        <taxon>Cyprinodontiformes</taxon>
        <taxon>Nothobranchiidae</taxon>
        <taxon>Nothobranchius</taxon>
    </lineage>
</organism>
<feature type="compositionally biased region" description="Basic and acidic residues" evidence="2">
    <location>
        <begin position="479"/>
        <end position="491"/>
    </location>
</feature>
<sequence length="515" mass="60597">RSYRSYVKEACELLRKLRADECCLDNFVEDASKDLQVSRQKRKFILDVVSGCVQYKKLLDAVVNMFYGLNKKWVSKGDHSQFVVICYLTMFALDDLGVQNFSNIIKSLGINKMHFFVNFFFSHLTPWIQEEWNGIYDVDFVEKEWIVPLLRWRPEISSLMDQLFEESQVQKAHVKTTQPQEFNLTNPKARPVPEMIPHEEKRKALNVVVSQHRIEQLVQGARDSSSFLQWQQEMREKDLQEKLPRMKQKHLETRISEENVALVRKQVAENNQKAAQLKKEETFQLMQKYAEKRMQEEKELRDLVQQVAKGHKNPKAAKEKLQKLKQNIVKEVSEHNQELLRQALEEEQVRLCENVKKISEIHAVESLQRDKTSRFDDTETAGHQMGEMSLAELKQRLAFLKQSQQQELEERHSQILQENKKKKQDMQEKLETISLHNRTLAQAAANRSEKRAKQEFLKQLVDQDETVLALKKKLEEQKQQRRQLKLLEKSKTKPQTGTPAAAQTETHERLEIIQT</sequence>
<dbReference type="Proteomes" id="UP000694548">
    <property type="component" value="Chromosome sgr16"/>
</dbReference>
<feature type="compositionally biased region" description="Polar residues" evidence="2">
    <location>
        <begin position="493"/>
        <end position="504"/>
    </location>
</feature>
<reference evidence="3" key="3">
    <citation type="submission" date="2025-09" db="UniProtKB">
        <authorList>
            <consortium name="Ensembl"/>
        </authorList>
    </citation>
    <scope>IDENTIFICATION</scope>
</reference>
<dbReference type="PANTHER" id="PTHR34649:SF1">
    <property type="entry name" value="CILIA- AND FLAGELLA-ASSOCIATED PROTEIN 99"/>
    <property type="match status" value="1"/>
</dbReference>
<dbReference type="AlphaFoldDB" id="A0A8C6P847"/>
<proteinExistence type="predicted"/>
<dbReference type="InterPro" id="IPR039341">
    <property type="entry name" value="CFAP99"/>
</dbReference>
<dbReference type="GeneTree" id="ENSGT00500000045231"/>
<protein>
    <submittedName>
        <fullName evidence="3">Cilia and flagella associated protein 99</fullName>
    </submittedName>
</protein>
<feature type="coiled-coil region" evidence="1">
    <location>
        <begin position="260"/>
        <end position="338"/>
    </location>
</feature>
<reference evidence="3" key="2">
    <citation type="submission" date="2025-08" db="UniProtKB">
        <authorList>
            <consortium name="Ensembl"/>
        </authorList>
    </citation>
    <scope>IDENTIFICATION</scope>
</reference>
<reference evidence="3" key="1">
    <citation type="submission" date="2014-08" db="EMBL/GenBank/DDBJ databases">
        <authorList>
            <person name="Senf B."/>
            <person name="Petzold A."/>
            <person name="Downie B.R."/>
            <person name="Koch P."/>
            <person name="Platzer M."/>
        </authorList>
    </citation>
    <scope>NUCLEOTIDE SEQUENCE [LARGE SCALE GENOMIC DNA]</scope>
    <source>
        <strain evidence="3">GRZ</strain>
    </source>
</reference>
<feature type="compositionally biased region" description="Basic and acidic residues" evidence="2">
    <location>
        <begin position="505"/>
        <end position="515"/>
    </location>
</feature>
<gene>
    <name evidence="3" type="primary">cfap99</name>
</gene>
<evidence type="ECO:0000313" key="3">
    <source>
        <dbReference type="Ensembl" id="ENSNFUP00015039817.1"/>
    </source>
</evidence>
<evidence type="ECO:0000313" key="4">
    <source>
        <dbReference type="Proteomes" id="UP000694548"/>
    </source>
</evidence>
<feature type="coiled-coil region" evidence="1">
    <location>
        <begin position="390"/>
        <end position="425"/>
    </location>
</feature>
<name>A0A8C6P847_NOTFU</name>
<dbReference type="Ensembl" id="ENSNFUT00015041568.1">
    <property type="protein sequence ID" value="ENSNFUP00015039817.1"/>
    <property type="gene ID" value="ENSNFUG00015019159.1"/>
</dbReference>
<accession>A0A8C6P847</accession>